<evidence type="ECO:0000313" key="1">
    <source>
        <dbReference type="EMBL" id="QNE18202.1"/>
    </source>
</evidence>
<reference evidence="2" key="1">
    <citation type="submission" date="2019-09" db="EMBL/GenBank/DDBJ databases">
        <title>Antimicrobial potential of Antarctic Bacteria.</title>
        <authorList>
            <person name="Benaud N."/>
            <person name="Edwards R.J."/>
            <person name="Ferrari B.C."/>
        </authorList>
    </citation>
    <scope>NUCLEOTIDE SEQUENCE [LARGE SCALE GENOMIC DNA]</scope>
    <source>
        <strain evidence="2">SPB151</strain>
    </source>
</reference>
<dbReference type="RefSeq" id="WP_185447163.1">
    <property type="nucleotide sequence ID" value="NZ_CP043661.1"/>
</dbReference>
<keyword evidence="2" id="KW-1185">Reference proteome</keyword>
<dbReference type="AlphaFoldDB" id="A0A7G6WW37"/>
<dbReference type="KEGG" id="kqi:F1D05_10220"/>
<dbReference type="Proteomes" id="UP000515563">
    <property type="component" value="Chromosome"/>
</dbReference>
<evidence type="ECO:0000313" key="2">
    <source>
        <dbReference type="Proteomes" id="UP000515563"/>
    </source>
</evidence>
<organism evidence="1 2">
    <name type="scientific">Kribbella qitaiheensis</name>
    <dbReference type="NCBI Taxonomy" id="1544730"/>
    <lineage>
        <taxon>Bacteria</taxon>
        <taxon>Bacillati</taxon>
        <taxon>Actinomycetota</taxon>
        <taxon>Actinomycetes</taxon>
        <taxon>Propionibacteriales</taxon>
        <taxon>Kribbellaceae</taxon>
        <taxon>Kribbella</taxon>
    </lineage>
</organism>
<gene>
    <name evidence="1" type="ORF">F1D05_10220</name>
</gene>
<name>A0A7G6WW37_9ACTN</name>
<sequence length="66" mass="7196">MSGQALQESCHRVRVWFGSTAIADQQWAEPEPAARYAAAMERRFAGLRVTNEPPPPAVSVAAVDRS</sequence>
<protein>
    <submittedName>
        <fullName evidence="1">Uncharacterized protein</fullName>
    </submittedName>
</protein>
<proteinExistence type="predicted"/>
<accession>A0A7G6WW37</accession>
<dbReference type="EMBL" id="CP043661">
    <property type="protein sequence ID" value="QNE18202.1"/>
    <property type="molecule type" value="Genomic_DNA"/>
</dbReference>
<reference evidence="1 2" key="2">
    <citation type="journal article" date="2020" name="Microbiol. Resour. Announc.">
        <title>Antarctic desert soil bacteria exhibit high novel natural product potential, evaluated through long-read genome sequencing and comparative genomics.</title>
        <authorList>
            <person name="Benaud N."/>
            <person name="Edwards R.J."/>
            <person name="Amos T.G."/>
            <person name="D'Agostino P.M."/>
            <person name="Gutierrez-Chavez C."/>
            <person name="Montgomery K."/>
            <person name="Nicetic I."/>
            <person name="Ferrari B.C."/>
        </authorList>
    </citation>
    <scope>NUCLEOTIDE SEQUENCE [LARGE SCALE GENOMIC DNA]</scope>
    <source>
        <strain evidence="1 2">SPB151</strain>
    </source>
</reference>